<evidence type="ECO:0000256" key="1">
    <source>
        <dbReference type="ARBA" id="ARBA00022801"/>
    </source>
</evidence>
<comment type="caution">
    <text evidence="3">The sequence shown here is derived from an EMBL/GenBank/DDBJ whole genome shotgun (WGS) entry which is preliminary data.</text>
</comment>
<dbReference type="GO" id="GO:0006629">
    <property type="term" value="P:lipid metabolic process"/>
    <property type="evidence" value="ECO:0007669"/>
    <property type="project" value="InterPro"/>
</dbReference>
<gene>
    <name evidence="3" type="ORF">CDL12_21651</name>
</gene>
<evidence type="ECO:0000313" key="4">
    <source>
        <dbReference type="Proteomes" id="UP000231279"/>
    </source>
</evidence>
<dbReference type="InterPro" id="IPR043367">
    <property type="entry name" value="PLIP1/2/3"/>
</dbReference>
<evidence type="ECO:0000313" key="3">
    <source>
        <dbReference type="EMBL" id="PIN05802.1"/>
    </source>
</evidence>
<dbReference type="EMBL" id="NKXS01004623">
    <property type="protein sequence ID" value="PIN05802.1"/>
    <property type="molecule type" value="Genomic_DNA"/>
</dbReference>
<name>A0A2G9GKR9_9LAMI</name>
<dbReference type="Pfam" id="PF01764">
    <property type="entry name" value="Lipase_3"/>
    <property type="match status" value="1"/>
</dbReference>
<protein>
    <recommendedName>
        <fullName evidence="2">Fungal lipase-type domain-containing protein</fullName>
    </recommendedName>
</protein>
<dbReference type="AlphaFoldDB" id="A0A2G9GKR9"/>
<dbReference type="STRING" id="429701.A0A2G9GKR9"/>
<keyword evidence="1" id="KW-0378">Hydrolase</keyword>
<proteinExistence type="predicted"/>
<dbReference type="Proteomes" id="UP000231279">
    <property type="component" value="Unassembled WGS sequence"/>
</dbReference>
<dbReference type="GO" id="GO:0008970">
    <property type="term" value="F:phospholipase A1 activity"/>
    <property type="evidence" value="ECO:0007669"/>
    <property type="project" value="InterPro"/>
</dbReference>
<evidence type="ECO:0000259" key="2">
    <source>
        <dbReference type="Pfam" id="PF01764"/>
    </source>
</evidence>
<reference evidence="4" key="1">
    <citation type="journal article" date="2018" name="Gigascience">
        <title>Genome assembly of the Pink Ipe (Handroanthus impetiginosus, Bignoniaceae), a highly valued, ecologically keystone Neotropical timber forest tree.</title>
        <authorList>
            <person name="Silva-Junior O.B."/>
            <person name="Grattapaglia D."/>
            <person name="Novaes E."/>
            <person name="Collevatti R.G."/>
        </authorList>
    </citation>
    <scope>NUCLEOTIDE SEQUENCE [LARGE SCALE GENOMIC DNA]</scope>
    <source>
        <strain evidence="4">cv. UFG-1</strain>
    </source>
</reference>
<keyword evidence="4" id="KW-1185">Reference proteome</keyword>
<feature type="domain" description="Fungal lipase-type" evidence="2">
    <location>
        <begin position="63"/>
        <end position="134"/>
    </location>
</feature>
<dbReference type="InterPro" id="IPR002921">
    <property type="entry name" value="Fungal_lipase-type"/>
</dbReference>
<sequence length="143" mass="15787">MGTSATFHLLTNCGMYILTSRESDLDEAEKQMQAAQAAFLHKSHLLEILSDRGNATEPTGFRHSLGGSLSLLANLMWLTKGEAPRTSFVLPVLTFGLLSIMCGGDCLLRELGLPQNHIRLITMHSDIVPRVFSCKYPSHIVEF</sequence>
<dbReference type="PANTHER" id="PTHR46483">
    <property type="entry name" value="PHOSPHOLIPASE A1 PLIP2, CHLOROPLASTIC"/>
    <property type="match status" value="1"/>
</dbReference>
<dbReference type="OrthoDB" id="438440at2759"/>
<organism evidence="3 4">
    <name type="scientific">Handroanthus impetiginosus</name>
    <dbReference type="NCBI Taxonomy" id="429701"/>
    <lineage>
        <taxon>Eukaryota</taxon>
        <taxon>Viridiplantae</taxon>
        <taxon>Streptophyta</taxon>
        <taxon>Embryophyta</taxon>
        <taxon>Tracheophyta</taxon>
        <taxon>Spermatophyta</taxon>
        <taxon>Magnoliopsida</taxon>
        <taxon>eudicotyledons</taxon>
        <taxon>Gunneridae</taxon>
        <taxon>Pentapetalae</taxon>
        <taxon>asterids</taxon>
        <taxon>lamiids</taxon>
        <taxon>Lamiales</taxon>
        <taxon>Bignoniaceae</taxon>
        <taxon>Crescentiina</taxon>
        <taxon>Tabebuia alliance</taxon>
        <taxon>Handroanthus</taxon>
    </lineage>
</organism>
<dbReference type="PANTHER" id="PTHR46483:SF4">
    <property type="entry name" value="PHOSPHOLIPASE A1 PLIP2, CHLOROPLASTIC"/>
    <property type="match status" value="1"/>
</dbReference>
<accession>A0A2G9GKR9</accession>